<keyword evidence="2" id="KW-0472">Membrane</keyword>
<dbReference type="OrthoDB" id="5387214at2759"/>
<evidence type="ECO:0000313" key="4">
    <source>
        <dbReference type="Proteomes" id="UP000256645"/>
    </source>
</evidence>
<feature type="region of interest" description="Disordered" evidence="1">
    <location>
        <begin position="45"/>
        <end position="69"/>
    </location>
</feature>
<feature type="transmembrane region" description="Helical" evidence="2">
    <location>
        <begin position="162"/>
        <end position="183"/>
    </location>
</feature>
<reference evidence="3 4" key="1">
    <citation type="journal article" date="2018" name="IMA Fungus">
        <title>IMA Genome-F 9: Draft genome sequence of Annulohypoxylon stygium, Aspergillus mulundensis, Berkeleyomyces basicola (syn. Thielaviopsis basicola), Ceratocystis smalleyi, two Cercospora beticola strains, Coleophoma cylindrospora, Fusarium fracticaudum, Phialophora cf. hyalina, and Morchella septimelata.</title>
        <authorList>
            <person name="Wingfield B.D."/>
            <person name="Bills G.F."/>
            <person name="Dong Y."/>
            <person name="Huang W."/>
            <person name="Nel W.J."/>
            <person name="Swalarsk-Parry B.S."/>
            <person name="Vaghefi N."/>
            <person name="Wilken P.M."/>
            <person name="An Z."/>
            <person name="de Beer Z.W."/>
            <person name="De Vos L."/>
            <person name="Chen L."/>
            <person name="Duong T.A."/>
            <person name="Gao Y."/>
            <person name="Hammerbacher A."/>
            <person name="Kikkert J.R."/>
            <person name="Li Y."/>
            <person name="Li H."/>
            <person name="Li K."/>
            <person name="Li Q."/>
            <person name="Liu X."/>
            <person name="Ma X."/>
            <person name="Naidoo K."/>
            <person name="Pethybridge S.J."/>
            <person name="Sun J."/>
            <person name="Steenkamp E.T."/>
            <person name="van der Nest M.A."/>
            <person name="van Wyk S."/>
            <person name="Wingfield M.J."/>
            <person name="Xiong C."/>
            <person name="Yue Q."/>
            <person name="Zhang X."/>
        </authorList>
    </citation>
    <scope>NUCLEOTIDE SEQUENCE [LARGE SCALE GENOMIC DNA]</scope>
    <source>
        <strain evidence="3 4">BP6252</strain>
    </source>
</reference>
<feature type="compositionally biased region" description="Polar residues" evidence="1">
    <location>
        <begin position="45"/>
        <end position="56"/>
    </location>
</feature>
<dbReference type="EMBL" id="PDLM01000012">
    <property type="protein sequence ID" value="RDW64845.1"/>
    <property type="molecule type" value="Genomic_DNA"/>
</dbReference>
<evidence type="ECO:0000256" key="1">
    <source>
        <dbReference type="SAM" id="MobiDB-lite"/>
    </source>
</evidence>
<sequence length="197" mass="21224">MSDLNEKSSAEPLVNVLTIEPPAATRAPVNRSHVLSTIEDVDSTHTLTPCQSSTPGASRAPSEKNHPFSPFYSHSSTRYSLDAQKSESKLNIATYSDSNDVEACITQQKSGASNLKTFTSTKECTVWPGQKALKRKKQEMKFARQKNGLCGCMAGYSKRTRLIIKLMIAFLVVGAAIGVGLGISRAVGGGIWRSSSN</sequence>
<protein>
    <submittedName>
        <fullName evidence="3">Uncharacterized protein</fullName>
    </submittedName>
</protein>
<proteinExistence type="predicted"/>
<name>A0A3D8QSS6_9HELO</name>
<dbReference type="AlphaFoldDB" id="A0A3D8QSS6"/>
<keyword evidence="4" id="KW-1185">Reference proteome</keyword>
<comment type="caution">
    <text evidence="3">The sequence shown here is derived from an EMBL/GenBank/DDBJ whole genome shotgun (WGS) entry which is preliminary data.</text>
</comment>
<organism evidence="3 4">
    <name type="scientific">Coleophoma cylindrospora</name>
    <dbReference type="NCBI Taxonomy" id="1849047"/>
    <lineage>
        <taxon>Eukaryota</taxon>
        <taxon>Fungi</taxon>
        <taxon>Dikarya</taxon>
        <taxon>Ascomycota</taxon>
        <taxon>Pezizomycotina</taxon>
        <taxon>Leotiomycetes</taxon>
        <taxon>Helotiales</taxon>
        <taxon>Dermateaceae</taxon>
        <taxon>Coleophoma</taxon>
    </lineage>
</organism>
<evidence type="ECO:0000256" key="2">
    <source>
        <dbReference type="SAM" id="Phobius"/>
    </source>
</evidence>
<dbReference type="Proteomes" id="UP000256645">
    <property type="component" value="Unassembled WGS sequence"/>
</dbReference>
<accession>A0A3D8QSS6</accession>
<keyword evidence="2" id="KW-0812">Transmembrane</keyword>
<evidence type="ECO:0000313" key="3">
    <source>
        <dbReference type="EMBL" id="RDW64845.1"/>
    </source>
</evidence>
<gene>
    <name evidence="3" type="ORF">BP6252_10496</name>
</gene>
<keyword evidence="2" id="KW-1133">Transmembrane helix</keyword>